<dbReference type="Gene3D" id="3.40.50.2000">
    <property type="entry name" value="Glycogen Phosphorylase B"/>
    <property type="match status" value="1"/>
</dbReference>
<proteinExistence type="predicted"/>
<feature type="domain" description="Glycosyltransferase 2-like" evidence="3">
    <location>
        <begin position="383"/>
        <end position="538"/>
    </location>
</feature>
<evidence type="ECO:0000259" key="2">
    <source>
        <dbReference type="Pfam" id="PF00534"/>
    </source>
</evidence>
<dbReference type="SUPFAM" id="SSF53756">
    <property type="entry name" value="UDP-Glycosyltransferase/glycogen phosphorylase"/>
    <property type="match status" value="1"/>
</dbReference>
<sequence>MKIGINLTDLITGKIGGMETYMRSLIHYFPQISSKDQFYIVGYSDVLNDIKEKNVSKVLIERYASREKQSELLRQTIVKNKFDVWFSPLLILDPLDCPVPSAFTIPDMQHEYFPDFFDAGTLNWRKKYFQASANKANIIFTLSQNSRNDIIRFLEVAPEKVKAIHLDSPSWFNENRQLDIKTIGKKFDKSKYLFYPANTWPHKNHLRLLEAFNQVKDKVEGINLLFSGYPHQADKIIHDFISKHHIKDRVRFLGYLKREEIPLIYKSVLGLIFPSLFEGFGIPIIEAFRSGCPVLCANNSSISEVAGNAVLYFDGLSVSEISNSILKFISDSNLRKQLIQKGYERAKKFSYKETAKQTLKYLKLITQKETSLKEDINKLPKISIITPSYNQGRFIERTIKSVLDQKYPNLEYIVVDGGSADDTVKILKKYSSKLQWVSEEDNGQADAINKGIRMSTGEIISYLNSDDAYEPGSFKIIADYFTNNPKAMLVYGKGKHIDKNDKYIEDYPSKPTDYLGLHPTCSICQPTAFWRRELIEEIGYFDASLKYAMDYEYWIRASEKYSLNYIYKYLGNTRFYAETKTSGRRPKVHREIIEVQKRHYSKVHANWILALVHAKLEKNDRSTVYKNTAFLISLIFGSLYGFIKFNHELPPLIVWKYYLIWFKEIFAFVKRREYKSFF</sequence>
<reference evidence="4 5" key="1">
    <citation type="submission" date="2017-09" db="EMBL/GenBank/DDBJ databases">
        <title>Depth-based differentiation of microbial function through sediment-hosted aquifers and enrichment of novel symbionts in the deep terrestrial subsurface.</title>
        <authorList>
            <person name="Probst A.J."/>
            <person name="Ladd B."/>
            <person name="Jarett J.K."/>
            <person name="Geller-Mcgrath D.E."/>
            <person name="Sieber C.M."/>
            <person name="Emerson J.B."/>
            <person name="Anantharaman K."/>
            <person name="Thomas B.C."/>
            <person name="Malmstrom R."/>
            <person name="Stieglmeier M."/>
            <person name="Klingl A."/>
            <person name="Woyke T."/>
            <person name="Ryan C.M."/>
            <person name="Banfield J.F."/>
        </authorList>
    </citation>
    <scope>NUCLEOTIDE SEQUENCE [LARGE SCALE GENOMIC DNA]</scope>
    <source>
        <strain evidence="4">CG11_big_fil_rev_8_21_14_0_20_37_16</strain>
    </source>
</reference>
<feature type="domain" description="Glycosyl transferase family 1" evidence="2">
    <location>
        <begin position="182"/>
        <end position="345"/>
    </location>
</feature>
<dbReference type="InterPro" id="IPR029044">
    <property type="entry name" value="Nucleotide-diphossugar_trans"/>
</dbReference>
<dbReference type="CDD" id="cd06433">
    <property type="entry name" value="GT_2_WfgS_like"/>
    <property type="match status" value="1"/>
</dbReference>
<dbReference type="Pfam" id="PF00535">
    <property type="entry name" value="Glycos_transf_2"/>
    <property type="match status" value="1"/>
</dbReference>
<evidence type="ECO:0008006" key="6">
    <source>
        <dbReference type="Google" id="ProtNLM"/>
    </source>
</evidence>
<dbReference type="PANTHER" id="PTHR46401">
    <property type="entry name" value="GLYCOSYLTRANSFERASE WBBK-RELATED"/>
    <property type="match status" value="1"/>
</dbReference>
<dbReference type="Gene3D" id="3.90.550.10">
    <property type="entry name" value="Spore Coat Polysaccharide Biosynthesis Protein SpsA, Chain A"/>
    <property type="match status" value="1"/>
</dbReference>
<protein>
    <recommendedName>
        <fullName evidence="6">Glycosyltransferase</fullName>
    </recommendedName>
</protein>
<dbReference type="GO" id="GO:0016757">
    <property type="term" value="F:glycosyltransferase activity"/>
    <property type="evidence" value="ECO:0007669"/>
    <property type="project" value="InterPro"/>
</dbReference>
<organism evidence="4 5">
    <name type="scientific">Candidatus Roizmanbacteria bacterium CG11_big_fil_rev_8_21_14_0_20_37_16</name>
    <dbReference type="NCBI Taxonomy" id="1974857"/>
    <lineage>
        <taxon>Bacteria</taxon>
        <taxon>Candidatus Roizmaniibacteriota</taxon>
    </lineage>
</organism>
<gene>
    <name evidence="4" type="ORF">COV87_00795</name>
</gene>
<evidence type="ECO:0000259" key="3">
    <source>
        <dbReference type="Pfam" id="PF00535"/>
    </source>
</evidence>
<accession>A0A2H0KKW1</accession>
<dbReference type="InterPro" id="IPR001296">
    <property type="entry name" value="Glyco_trans_1"/>
</dbReference>
<dbReference type="PANTHER" id="PTHR46401:SF2">
    <property type="entry name" value="GLYCOSYLTRANSFERASE WBBK-RELATED"/>
    <property type="match status" value="1"/>
</dbReference>
<name>A0A2H0KKW1_9BACT</name>
<evidence type="ECO:0000256" key="1">
    <source>
        <dbReference type="ARBA" id="ARBA00022679"/>
    </source>
</evidence>
<comment type="caution">
    <text evidence="4">The sequence shown here is derived from an EMBL/GenBank/DDBJ whole genome shotgun (WGS) entry which is preliminary data.</text>
</comment>
<dbReference type="Proteomes" id="UP000229497">
    <property type="component" value="Unassembled WGS sequence"/>
</dbReference>
<dbReference type="Pfam" id="PF00534">
    <property type="entry name" value="Glycos_transf_1"/>
    <property type="match status" value="1"/>
</dbReference>
<evidence type="ECO:0000313" key="5">
    <source>
        <dbReference type="Proteomes" id="UP000229497"/>
    </source>
</evidence>
<dbReference type="InterPro" id="IPR001173">
    <property type="entry name" value="Glyco_trans_2-like"/>
</dbReference>
<dbReference type="EMBL" id="PCVK01000025">
    <property type="protein sequence ID" value="PIQ71901.1"/>
    <property type="molecule type" value="Genomic_DNA"/>
</dbReference>
<dbReference type="SUPFAM" id="SSF53448">
    <property type="entry name" value="Nucleotide-diphospho-sugar transferases"/>
    <property type="match status" value="1"/>
</dbReference>
<dbReference type="CDD" id="cd03809">
    <property type="entry name" value="GT4_MtfB-like"/>
    <property type="match status" value="1"/>
</dbReference>
<dbReference type="AlphaFoldDB" id="A0A2H0KKW1"/>
<keyword evidence="1" id="KW-0808">Transferase</keyword>
<evidence type="ECO:0000313" key="4">
    <source>
        <dbReference type="EMBL" id="PIQ71901.1"/>
    </source>
</evidence>